<name>K5BJ07_MYCHD</name>
<dbReference type="PATRIC" id="fig|1122247.3.peg.3619"/>
<gene>
    <name evidence="1" type="ORF">C731_3776</name>
</gene>
<dbReference type="Proteomes" id="UP000006265">
    <property type="component" value="Unassembled WGS sequence"/>
</dbReference>
<comment type="caution">
    <text evidence="1">The sequence shown here is derived from an EMBL/GenBank/DDBJ whole genome shotgun (WGS) entry which is preliminary data.</text>
</comment>
<protein>
    <submittedName>
        <fullName evidence="1">Uncharacterized protein</fullName>
    </submittedName>
</protein>
<sequence>MADTGFWIAWGIPARGRETHALGLLEKSLSGFLEELVRDGRIERYDTAILKPQPHELGGFVLLQGSRQQIDTLRRDADFQSWLNQIQLVADHVGIADAWVGDGIAEAVDRYRDALREAGLAE</sequence>
<organism evidence="1 2">
    <name type="scientific">Mycolicibacterium hassiacum (strain DSM 44199 / CIP 105218 / JCM 12690 / 3849)</name>
    <name type="common">Mycobacterium hassiacum</name>
    <dbReference type="NCBI Taxonomy" id="1122247"/>
    <lineage>
        <taxon>Bacteria</taxon>
        <taxon>Bacillati</taxon>
        <taxon>Actinomycetota</taxon>
        <taxon>Actinomycetes</taxon>
        <taxon>Mycobacteriales</taxon>
        <taxon>Mycobacteriaceae</taxon>
        <taxon>Mycolicibacterium</taxon>
    </lineage>
</organism>
<proteinExistence type="predicted"/>
<evidence type="ECO:0000313" key="2">
    <source>
        <dbReference type="Proteomes" id="UP000006265"/>
    </source>
</evidence>
<keyword evidence="2" id="KW-1185">Reference proteome</keyword>
<dbReference type="eggNOG" id="ENOG502ZSIU">
    <property type="taxonomic scope" value="Bacteria"/>
</dbReference>
<reference evidence="1 2" key="1">
    <citation type="journal article" date="2012" name="J. Bacteriol.">
        <title>Genome sequence of Mycobacterium hassiacum DSM 44199, a rare source of heat-stable mycobacterial proteins.</title>
        <authorList>
            <person name="Tiago I."/>
            <person name="Maranha A."/>
            <person name="Mendes V."/>
            <person name="Alarico S."/>
            <person name="Moynihan P.J."/>
            <person name="Clarke A.J."/>
            <person name="Macedo-Ribeiro S."/>
            <person name="Pereira P.J."/>
            <person name="Empadinhas N."/>
        </authorList>
    </citation>
    <scope>NUCLEOTIDE SEQUENCE [LARGE SCALE GENOMIC DNA]</scope>
    <source>
        <strain evidence="2">DSM 44199 / CIP 105218 / JCM 12690 / 3849</strain>
    </source>
</reference>
<dbReference type="STRING" id="1122247.GCA_000379865_02725"/>
<dbReference type="RefSeq" id="WP_005630359.1">
    <property type="nucleotide sequence ID" value="NZ_AMRA01000102.1"/>
</dbReference>
<dbReference type="OrthoDB" id="2678460at2"/>
<evidence type="ECO:0000313" key="1">
    <source>
        <dbReference type="EMBL" id="EKF22284.1"/>
    </source>
</evidence>
<dbReference type="AlphaFoldDB" id="K5BJ07"/>
<accession>K5BJ07</accession>
<dbReference type="EMBL" id="AMRA01000102">
    <property type="protein sequence ID" value="EKF22284.1"/>
    <property type="molecule type" value="Genomic_DNA"/>
</dbReference>